<sequence>MERSKSDVKSVKREREWRLPIAE</sequence>
<evidence type="ECO:0000256" key="1">
    <source>
        <dbReference type="SAM" id="MobiDB-lite"/>
    </source>
</evidence>
<dbReference type="EMBL" id="JAAIUW010000006">
    <property type="protein sequence ID" value="KAF7825643.1"/>
    <property type="molecule type" value="Genomic_DNA"/>
</dbReference>
<organism evidence="2 3">
    <name type="scientific">Senna tora</name>
    <dbReference type="NCBI Taxonomy" id="362788"/>
    <lineage>
        <taxon>Eukaryota</taxon>
        <taxon>Viridiplantae</taxon>
        <taxon>Streptophyta</taxon>
        <taxon>Embryophyta</taxon>
        <taxon>Tracheophyta</taxon>
        <taxon>Spermatophyta</taxon>
        <taxon>Magnoliopsida</taxon>
        <taxon>eudicotyledons</taxon>
        <taxon>Gunneridae</taxon>
        <taxon>Pentapetalae</taxon>
        <taxon>rosids</taxon>
        <taxon>fabids</taxon>
        <taxon>Fabales</taxon>
        <taxon>Fabaceae</taxon>
        <taxon>Caesalpinioideae</taxon>
        <taxon>Cassia clade</taxon>
        <taxon>Senna</taxon>
    </lineage>
</organism>
<proteinExistence type="predicted"/>
<gene>
    <name evidence="2" type="ORF">G2W53_016807</name>
</gene>
<accession>A0A834TN73</accession>
<protein>
    <submittedName>
        <fullName evidence="2">Uncharacterized protein</fullName>
    </submittedName>
</protein>
<dbReference type="Proteomes" id="UP000634136">
    <property type="component" value="Unassembled WGS sequence"/>
</dbReference>
<evidence type="ECO:0000313" key="2">
    <source>
        <dbReference type="EMBL" id="KAF7825643.1"/>
    </source>
</evidence>
<evidence type="ECO:0000313" key="3">
    <source>
        <dbReference type="Proteomes" id="UP000634136"/>
    </source>
</evidence>
<name>A0A834TN73_9FABA</name>
<dbReference type="AlphaFoldDB" id="A0A834TN73"/>
<reference evidence="2" key="1">
    <citation type="submission" date="2020-09" db="EMBL/GenBank/DDBJ databases">
        <title>Genome-Enabled Discovery of Anthraquinone Biosynthesis in Senna tora.</title>
        <authorList>
            <person name="Kang S.-H."/>
            <person name="Pandey R.P."/>
            <person name="Lee C.-M."/>
            <person name="Sim J.-S."/>
            <person name="Jeong J.-T."/>
            <person name="Choi B.-S."/>
            <person name="Jung M."/>
            <person name="Ginzburg D."/>
            <person name="Zhao K."/>
            <person name="Won S.Y."/>
            <person name="Oh T.-J."/>
            <person name="Yu Y."/>
            <person name="Kim N.-H."/>
            <person name="Lee O.R."/>
            <person name="Lee T.-H."/>
            <person name="Bashyal P."/>
            <person name="Kim T.-S."/>
            <person name="Lee W.-H."/>
            <person name="Kawkins C."/>
            <person name="Kim C.-K."/>
            <person name="Kim J.S."/>
            <person name="Ahn B.O."/>
            <person name="Rhee S.Y."/>
            <person name="Sohng J.K."/>
        </authorList>
    </citation>
    <scope>NUCLEOTIDE SEQUENCE</scope>
    <source>
        <tissue evidence="2">Leaf</tissue>
    </source>
</reference>
<keyword evidence="3" id="KW-1185">Reference proteome</keyword>
<comment type="caution">
    <text evidence="2">The sequence shown here is derived from an EMBL/GenBank/DDBJ whole genome shotgun (WGS) entry which is preliminary data.</text>
</comment>
<feature type="region of interest" description="Disordered" evidence="1">
    <location>
        <begin position="1"/>
        <end position="23"/>
    </location>
</feature>